<proteinExistence type="predicted"/>
<keyword evidence="4" id="KW-1185">Reference proteome</keyword>
<evidence type="ECO:0000313" key="4">
    <source>
        <dbReference type="Proteomes" id="UP000651010"/>
    </source>
</evidence>
<dbReference type="Proteomes" id="UP000651010">
    <property type="component" value="Unassembled WGS sequence"/>
</dbReference>
<evidence type="ECO:0000256" key="2">
    <source>
        <dbReference type="SAM" id="SignalP"/>
    </source>
</evidence>
<reference evidence="3 4" key="1">
    <citation type="submission" date="2020-09" db="EMBL/GenBank/DDBJ databases">
        <title>Dyella sp. 7MK23 isolated from forest soil.</title>
        <authorList>
            <person name="Fu J."/>
        </authorList>
    </citation>
    <scope>NUCLEOTIDE SEQUENCE [LARGE SCALE GENOMIC DNA]</scope>
    <source>
        <strain evidence="3 4">7MK23</strain>
    </source>
</reference>
<keyword evidence="2" id="KW-0732">Signal</keyword>
<protein>
    <recommendedName>
        <fullName evidence="5">LuxR family transcriptional regulator</fullName>
    </recommendedName>
</protein>
<evidence type="ECO:0000313" key="3">
    <source>
        <dbReference type="EMBL" id="MBE1160807.1"/>
    </source>
</evidence>
<gene>
    <name evidence="3" type="ORF">IGX34_10435</name>
</gene>
<name>A0ABR9G9T8_9GAMM</name>
<feature type="signal peptide" evidence="2">
    <location>
        <begin position="1"/>
        <end position="23"/>
    </location>
</feature>
<evidence type="ECO:0008006" key="5">
    <source>
        <dbReference type="Google" id="ProtNLM"/>
    </source>
</evidence>
<feature type="region of interest" description="Disordered" evidence="1">
    <location>
        <begin position="90"/>
        <end position="111"/>
    </location>
</feature>
<comment type="caution">
    <text evidence="3">The sequence shown here is derived from an EMBL/GenBank/DDBJ whole genome shotgun (WGS) entry which is preliminary data.</text>
</comment>
<evidence type="ECO:0000256" key="1">
    <source>
        <dbReference type="SAM" id="MobiDB-lite"/>
    </source>
</evidence>
<feature type="chain" id="PRO_5046896180" description="LuxR family transcriptional regulator" evidence="2">
    <location>
        <begin position="24"/>
        <end position="170"/>
    </location>
</feature>
<accession>A0ABR9G9T8</accession>
<organism evidence="3 4">
    <name type="scientific">Dyella acidiphila</name>
    <dbReference type="NCBI Taxonomy" id="2775866"/>
    <lineage>
        <taxon>Bacteria</taxon>
        <taxon>Pseudomonadati</taxon>
        <taxon>Pseudomonadota</taxon>
        <taxon>Gammaproteobacteria</taxon>
        <taxon>Lysobacterales</taxon>
        <taxon>Rhodanobacteraceae</taxon>
        <taxon>Dyella</taxon>
    </lineage>
</organism>
<sequence>MKLLVKALVWASVAALASSLAVAASPIVTPAQHLTGSPLLGNWLLDTSRMPIPPEQRPQSVRFAFADAGNNTLAMHVDIVYAPGNEVHSASTAPLDGTPAPVKNSPEGDAASFKSPAPNVLVMALQRGSVLVSTRIYAVEPDGQHLVETAVYPGKDGSIVMRTNYFTRAR</sequence>
<dbReference type="RefSeq" id="WP_192555657.1">
    <property type="nucleotide sequence ID" value="NZ_JACZZA010000005.1"/>
</dbReference>
<dbReference type="EMBL" id="JACZZA010000005">
    <property type="protein sequence ID" value="MBE1160807.1"/>
    <property type="molecule type" value="Genomic_DNA"/>
</dbReference>